<evidence type="ECO:0008006" key="3">
    <source>
        <dbReference type="Google" id="ProtNLM"/>
    </source>
</evidence>
<keyword evidence="2" id="KW-1185">Reference proteome</keyword>
<dbReference type="SUPFAM" id="SSF51197">
    <property type="entry name" value="Clavaminate synthase-like"/>
    <property type="match status" value="1"/>
</dbReference>
<dbReference type="Proteomes" id="UP000799750">
    <property type="component" value="Unassembled WGS sequence"/>
</dbReference>
<evidence type="ECO:0000313" key="1">
    <source>
        <dbReference type="EMBL" id="KAF2489576.1"/>
    </source>
</evidence>
<proteinExistence type="predicted"/>
<protein>
    <recommendedName>
        <fullName evidence="3">Isopenicillin N synthase-like Fe(2+) 2OG dioxygenase domain-containing protein</fullName>
    </recommendedName>
</protein>
<organism evidence="1 2">
    <name type="scientific">Lophium mytilinum</name>
    <dbReference type="NCBI Taxonomy" id="390894"/>
    <lineage>
        <taxon>Eukaryota</taxon>
        <taxon>Fungi</taxon>
        <taxon>Dikarya</taxon>
        <taxon>Ascomycota</taxon>
        <taxon>Pezizomycotina</taxon>
        <taxon>Dothideomycetes</taxon>
        <taxon>Pleosporomycetidae</taxon>
        <taxon>Mytilinidiales</taxon>
        <taxon>Mytilinidiaceae</taxon>
        <taxon>Lophium</taxon>
    </lineage>
</organism>
<dbReference type="EMBL" id="MU004198">
    <property type="protein sequence ID" value="KAF2489576.1"/>
    <property type="molecule type" value="Genomic_DNA"/>
</dbReference>
<dbReference type="OrthoDB" id="288590at2759"/>
<dbReference type="InterPro" id="IPR027443">
    <property type="entry name" value="IPNS-like_sf"/>
</dbReference>
<accession>A0A6A6QC41</accession>
<gene>
    <name evidence="1" type="ORF">BU16DRAFT_531112</name>
</gene>
<dbReference type="AlphaFoldDB" id="A0A6A6QC41"/>
<name>A0A6A6QC41_9PEZI</name>
<dbReference type="Gene3D" id="2.60.120.330">
    <property type="entry name" value="B-lactam Antibiotic, Isopenicillin N Synthase, Chain"/>
    <property type="match status" value="1"/>
</dbReference>
<sequence>MLRLFRYEGGEMKVVAEPHSDLGLLSLVIGDTPGLEVWDIPTQCFFPIEKTYENPAGSLLVGRQLERLSNYRYRAGGHQVKAYGRTEARPSTSPSRQPQPNYRYSIVFVLRAHEPVIVDTDTLTTQITGKFEKPIRGVTAGRFYEQIRNAHFNININVEEREEQRKKVAAKKAAEGVNGSG</sequence>
<evidence type="ECO:0000313" key="2">
    <source>
        <dbReference type="Proteomes" id="UP000799750"/>
    </source>
</evidence>
<reference evidence="1" key="1">
    <citation type="journal article" date="2020" name="Stud. Mycol.">
        <title>101 Dothideomycetes genomes: a test case for predicting lifestyles and emergence of pathogens.</title>
        <authorList>
            <person name="Haridas S."/>
            <person name="Albert R."/>
            <person name="Binder M."/>
            <person name="Bloem J."/>
            <person name="Labutti K."/>
            <person name="Salamov A."/>
            <person name="Andreopoulos B."/>
            <person name="Baker S."/>
            <person name="Barry K."/>
            <person name="Bills G."/>
            <person name="Bluhm B."/>
            <person name="Cannon C."/>
            <person name="Castanera R."/>
            <person name="Culley D."/>
            <person name="Daum C."/>
            <person name="Ezra D."/>
            <person name="Gonzalez J."/>
            <person name="Henrissat B."/>
            <person name="Kuo A."/>
            <person name="Liang C."/>
            <person name="Lipzen A."/>
            <person name="Lutzoni F."/>
            <person name="Magnuson J."/>
            <person name="Mondo S."/>
            <person name="Nolan M."/>
            <person name="Ohm R."/>
            <person name="Pangilinan J."/>
            <person name="Park H.-J."/>
            <person name="Ramirez L."/>
            <person name="Alfaro M."/>
            <person name="Sun H."/>
            <person name="Tritt A."/>
            <person name="Yoshinaga Y."/>
            <person name="Zwiers L.-H."/>
            <person name="Turgeon B."/>
            <person name="Goodwin S."/>
            <person name="Spatafora J."/>
            <person name="Crous P."/>
            <person name="Grigoriev I."/>
        </authorList>
    </citation>
    <scope>NUCLEOTIDE SEQUENCE</scope>
    <source>
        <strain evidence="1">CBS 269.34</strain>
    </source>
</reference>